<dbReference type="AlphaFoldDB" id="A0A2U3Q3I0"/>
<sequence>MQSTLVLRYSAARARYSVRGATCRAPHSDRYHAWHVCLRMNLLGIVPKSHGATKECSSPQHL</sequence>
<proteinExistence type="predicted"/>
<dbReference type="Proteomes" id="UP000246085">
    <property type="component" value="Chromosome BRAD3257"/>
</dbReference>
<reference evidence="1 2" key="1">
    <citation type="submission" date="2018-03" db="EMBL/GenBank/DDBJ databases">
        <authorList>
            <person name="Gully D."/>
        </authorList>
    </citation>
    <scope>NUCLEOTIDE SEQUENCE [LARGE SCALE GENOMIC DNA]</scope>
    <source>
        <strain evidence="1">ORS3257</strain>
    </source>
</reference>
<evidence type="ECO:0000313" key="2">
    <source>
        <dbReference type="Proteomes" id="UP000246085"/>
    </source>
</evidence>
<protein>
    <submittedName>
        <fullName evidence="1">Uncharacterized protein</fullName>
    </submittedName>
</protein>
<dbReference type="EMBL" id="LS398110">
    <property type="protein sequence ID" value="SPP95993.1"/>
    <property type="molecule type" value="Genomic_DNA"/>
</dbReference>
<organism evidence="1 2">
    <name type="scientific">Bradyrhizobium vignae</name>
    <dbReference type="NCBI Taxonomy" id="1549949"/>
    <lineage>
        <taxon>Bacteria</taxon>
        <taxon>Pseudomonadati</taxon>
        <taxon>Pseudomonadota</taxon>
        <taxon>Alphaproteobacteria</taxon>
        <taxon>Hyphomicrobiales</taxon>
        <taxon>Nitrobacteraceae</taxon>
        <taxon>Bradyrhizobium</taxon>
    </lineage>
</organism>
<accession>A0A2U3Q3I0</accession>
<evidence type="ECO:0000313" key="1">
    <source>
        <dbReference type="EMBL" id="SPP95993.1"/>
    </source>
</evidence>
<dbReference type="KEGG" id="bvz:BRAD3257_5032"/>
<name>A0A2U3Q3I0_9BRAD</name>
<gene>
    <name evidence="1" type="ORF">BRAD3257_5032</name>
</gene>